<dbReference type="Proteomes" id="UP000037460">
    <property type="component" value="Unassembled WGS sequence"/>
</dbReference>
<dbReference type="GO" id="GO:0007052">
    <property type="term" value="P:mitotic spindle organization"/>
    <property type="evidence" value="ECO:0007669"/>
    <property type="project" value="TreeGrafter"/>
</dbReference>
<dbReference type="EMBL" id="JWZX01003026">
    <property type="protein sequence ID" value="KOO25038.1"/>
    <property type="molecule type" value="Genomic_DNA"/>
</dbReference>
<dbReference type="GO" id="GO:0005815">
    <property type="term" value="C:microtubule organizing center"/>
    <property type="evidence" value="ECO:0007669"/>
    <property type="project" value="TreeGrafter"/>
</dbReference>
<gene>
    <name evidence="2" type="ORF">Ctob_002551</name>
</gene>
<comment type="caution">
    <text evidence="2">The sequence shown here is derived from an EMBL/GenBank/DDBJ whole genome shotgun (WGS) entry which is preliminary data.</text>
</comment>
<dbReference type="AlphaFoldDB" id="A0A0M0JFP0"/>
<sequence>MSVAVSSFFPNAPPSAPRNVAIRAAPAAALPATSSIRAVGHSVDEAERTRTIKPLHFPSVRTALWDRTPLGAALTLQPSTPHLAIPPRLLSMLAEHAAAGGGGAGAVMQAYAAGSPSTDSGINQGRSVPTCEIRAHAFVTCGTAAAYAAACAPPPHEALRLLRAAPPGTQPCAIPVGAVPWAAERPEARPEGVAYAALLGRSEAALDGTRTLAVGDAMPVHCACATSPDCAALLVRLEALVPTLTLEATPLRALHVLSSPLTAALRQPSFSGQLRTGFLTMDQTRRLICLGEGDPKAFEAPLVGVWVAGVRSLAEPYAWAACVRYARLRSPTAEALTASDGSCAFLCLSYEEAPPDNTAAAEPSPPPPRTSAIFPRLYDVAPRRQPSPYRLVGRAVQVALPVPASAAAETGVSVDLYACERPELSLLAPVMPKIEYESDEEKDSDEYDEDGHEFDGHTAEVRAALSALSALSETVSELAERRAAIAANTNVDVSRIEYNEEEFEVDDESDGEFD</sequence>
<accession>A0A0M0JFP0</accession>
<dbReference type="InterPro" id="IPR026123">
    <property type="entry name" value="STIL"/>
</dbReference>
<evidence type="ECO:0000259" key="1">
    <source>
        <dbReference type="Pfam" id="PF15253"/>
    </source>
</evidence>
<evidence type="ECO:0000313" key="2">
    <source>
        <dbReference type="EMBL" id="KOO25038.1"/>
    </source>
</evidence>
<proteinExistence type="predicted"/>
<keyword evidence="3" id="KW-1185">Reference proteome</keyword>
<dbReference type="GO" id="GO:0071539">
    <property type="term" value="P:protein localization to centrosome"/>
    <property type="evidence" value="ECO:0007669"/>
    <property type="project" value="TreeGrafter"/>
</dbReference>
<reference evidence="3" key="1">
    <citation type="journal article" date="2015" name="PLoS Genet.">
        <title>Genome Sequence and Transcriptome Analyses of Chrysochromulina tobin: Metabolic Tools for Enhanced Algal Fitness in the Prominent Order Prymnesiales (Haptophyceae).</title>
        <authorList>
            <person name="Hovde B.T."/>
            <person name="Deodato C.R."/>
            <person name="Hunsperger H.M."/>
            <person name="Ryken S.A."/>
            <person name="Yost W."/>
            <person name="Jha R.K."/>
            <person name="Patterson J."/>
            <person name="Monnat R.J. Jr."/>
            <person name="Barlow S.B."/>
            <person name="Starkenburg S.R."/>
            <person name="Cattolico R.A."/>
        </authorList>
    </citation>
    <scope>NUCLEOTIDE SEQUENCE</scope>
    <source>
        <strain evidence="3">CCMP291</strain>
    </source>
</reference>
<dbReference type="OrthoDB" id="76173at2759"/>
<name>A0A0M0JFP0_9EUKA</name>
<dbReference type="GO" id="GO:0007224">
    <property type="term" value="P:smoothened signaling pathway"/>
    <property type="evidence" value="ECO:0007669"/>
    <property type="project" value="TreeGrafter"/>
</dbReference>
<dbReference type="PANTHER" id="PTHR15128">
    <property type="entry name" value="TAL1 SCL INTERRUPTING LOCUS"/>
    <property type="match status" value="1"/>
</dbReference>
<dbReference type="GO" id="GO:0031023">
    <property type="term" value="P:microtubule organizing center organization"/>
    <property type="evidence" value="ECO:0007669"/>
    <property type="project" value="TreeGrafter"/>
</dbReference>
<protein>
    <recommendedName>
        <fullName evidence="1">STIL N-terminal domain-containing protein</fullName>
    </recommendedName>
</protein>
<organism evidence="2 3">
    <name type="scientific">Chrysochromulina tobinii</name>
    <dbReference type="NCBI Taxonomy" id="1460289"/>
    <lineage>
        <taxon>Eukaryota</taxon>
        <taxon>Haptista</taxon>
        <taxon>Haptophyta</taxon>
        <taxon>Prymnesiophyceae</taxon>
        <taxon>Prymnesiales</taxon>
        <taxon>Chrysochromulinaceae</taxon>
        <taxon>Chrysochromulina</taxon>
    </lineage>
</organism>
<dbReference type="Pfam" id="PF15253">
    <property type="entry name" value="STIL_N"/>
    <property type="match status" value="1"/>
</dbReference>
<evidence type="ECO:0000313" key="3">
    <source>
        <dbReference type="Proteomes" id="UP000037460"/>
    </source>
</evidence>
<dbReference type="PANTHER" id="PTHR15128:SF0">
    <property type="entry name" value="SCL-INTERRUPTING LOCUS PROTEIN"/>
    <property type="match status" value="1"/>
</dbReference>
<dbReference type="InterPro" id="IPR057731">
    <property type="entry name" value="STIL_N"/>
</dbReference>
<feature type="domain" description="STIL N-terminal" evidence="1">
    <location>
        <begin position="218"/>
        <end position="350"/>
    </location>
</feature>